<keyword evidence="4" id="KW-1185">Reference proteome</keyword>
<keyword evidence="2" id="KW-0732">Signal</keyword>
<protein>
    <recommendedName>
        <fullName evidence="5">Apple domain-containing protein</fullName>
    </recommendedName>
</protein>
<dbReference type="AlphaFoldDB" id="A0A816CSS9"/>
<comment type="caution">
    <text evidence="3">The sequence shown here is derived from an EMBL/GenBank/DDBJ whole genome shotgun (WGS) entry which is preliminary data.</text>
</comment>
<proteinExistence type="predicted"/>
<name>A0A816CSS9_ADIRI</name>
<dbReference type="Proteomes" id="UP000663828">
    <property type="component" value="Unassembled WGS sequence"/>
</dbReference>
<dbReference type="EMBL" id="CAJNOR010007973">
    <property type="protein sequence ID" value="CAF1626460.1"/>
    <property type="molecule type" value="Genomic_DNA"/>
</dbReference>
<sequence>MTQKGFHIVFLVVFFLNPTTSDIRASSISIRIGWQLLSQNTTRLPYTTLSAFNFRICQMKCLLQSSCQVAVFHQSTLSCDLFTNISTPIDNLLVPADPRTITIIIYNQILPQHPPPRQALPQQHPLPPQAPAHQHPLRRQALPQRHHPLQQR</sequence>
<feature type="non-terminal residue" evidence="3">
    <location>
        <position position="152"/>
    </location>
</feature>
<feature type="chain" id="PRO_5032781345" description="Apple domain-containing protein" evidence="2">
    <location>
        <begin position="22"/>
        <end position="152"/>
    </location>
</feature>
<evidence type="ECO:0000256" key="2">
    <source>
        <dbReference type="SAM" id="SignalP"/>
    </source>
</evidence>
<reference evidence="3" key="1">
    <citation type="submission" date="2021-02" db="EMBL/GenBank/DDBJ databases">
        <authorList>
            <person name="Nowell W R."/>
        </authorList>
    </citation>
    <scope>NUCLEOTIDE SEQUENCE</scope>
</reference>
<gene>
    <name evidence="3" type="ORF">XAT740_LOCUS50973</name>
</gene>
<feature type="signal peptide" evidence="2">
    <location>
        <begin position="1"/>
        <end position="21"/>
    </location>
</feature>
<evidence type="ECO:0000313" key="4">
    <source>
        <dbReference type="Proteomes" id="UP000663828"/>
    </source>
</evidence>
<evidence type="ECO:0000256" key="1">
    <source>
        <dbReference type="SAM" id="MobiDB-lite"/>
    </source>
</evidence>
<feature type="region of interest" description="Disordered" evidence="1">
    <location>
        <begin position="116"/>
        <end position="152"/>
    </location>
</feature>
<feature type="compositionally biased region" description="Pro residues" evidence="1">
    <location>
        <begin position="116"/>
        <end position="130"/>
    </location>
</feature>
<evidence type="ECO:0000313" key="3">
    <source>
        <dbReference type="EMBL" id="CAF1626460.1"/>
    </source>
</evidence>
<accession>A0A816CSS9</accession>
<evidence type="ECO:0008006" key="5">
    <source>
        <dbReference type="Google" id="ProtNLM"/>
    </source>
</evidence>
<organism evidence="3 4">
    <name type="scientific">Adineta ricciae</name>
    <name type="common">Rotifer</name>
    <dbReference type="NCBI Taxonomy" id="249248"/>
    <lineage>
        <taxon>Eukaryota</taxon>
        <taxon>Metazoa</taxon>
        <taxon>Spiralia</taxon>
        <taxon>Gnathifera</taxon>
        <taxon>Rotifera</taxon>
        <taxon>Eurotatoria</taxon>
        <taxon>Bdelloidea</taxon>
        <taxon>Adinetida</taxon>
        <taxon>Adinetidae</taxon>
        <taxon>Adineta</taxon>
    </lineage>
</organism>